<organism evidence="2 3">
    <name type="scientific">Leucobacter soli</name>
    <dbReference type="NCBI Taxonomy" id="2812850"/>
    <lineage>
        <taxon>Bacteria</taxon>
        <taxon>Bacillati</taxon>
        <taxon>Actinomycetota</taxon>
        <taxon>Actinomycetes</taxon>
        <taxon>Micrococcales</taxon>
        <taxon>Microbacteriaceae</taxon>
        <taxon>Leucobacter</taxon>
    </lineage>
</organism>
<sequence>MKHKRLTVAALGAASALMLAACSGGGTSAPIPPLTDPVAGEVAEGVLQGVTLTYAADGGTTQEAQMNAFFKPFADASGATVNEDSPQTLAKIQAQVDTGSYQWDFVSSYGDQISRECGVLF</sequence>
<accession>A0A916JVT1</accession>
<comment type="caution">
    <text evidence="2">The sequence shown here is derived from an EMBL/GenBank/DDBJ whole genome shotgun (WGS) entry which is preliminary data.</text>
</comment>
<proteinExistence type="predicted"/>
<protein>
    <submittedName>
        <fullName evidence="2">Uncharacterized protein</fullName>
    </submittedName>
</protein>
<feature type="signal peptide" evidence="1">
    <location>
        <begin position="1"/>
        <end position="20"/>
    </location>
</feature>
<dbReference type="RefSeq" id="WP_218114635.1">
    <property type="nucleotide sequence ID" value="NZ_CAJVAP010000009.1"/>
</dbReference>
<keyword evidence="1" id="KW-0732">Signal</keyword>
<evidence type="ECO:0000313" key="3">
    <source>
        <dbReference type="Proteomes" id="UP000693892"/>
    </source>
</evidence>
<feature type="chain" id="PRO_5038875644" evidence="1">
    <location>
        <begin position="21"/>
        <end position="121"/>
    </location>
</feature>
<gene>
    <name evidence="2" type="ORF">LEUCIP111803_01014</name>
</gene>
<evidence type="ECO:0000256" key="1">
    <source>
        <dbReference type="SAM" id="SignalP"/>
    </source>
</evidence>
<evidence type="ECO:0000313" key="2">
    <source>
        <dbReference type="EMBL" id="CAG7607357.1"/>
    </source>
</evidence>
<keyword evidence="3" id="KW-1185">Reference proteome</keyword>
<dbReference type="EMBL" id="CAJVAP010000009">
    <property type="protein sequence ID" value="CAG7607357.1"/>
    <property type="molecule type" value="Genomic_DNA"/>
</dbReference>
<name>A0A916JVT1_9MICO</name>
<reference evidence="2" key="1">
    <citation type="submission" date="2021-06" db="EMBL/GenBank/DDBJ databases">
        <authorList>
            <person name="Criscuolo A."/>
        </authorList>
    </citation>
    <scope>NUCLEOTIDE SEQUENCE</scope>
    <source>
        <strain evidence="2">CIP111803</strain>
    </source>
</reference>
<dbReference type="PROSITE" id="PS51257">
    <property type="entry name" value="PROKAR_LIPOPROTEIN"/>
    <property type="match status" value="1"/>
</dbReference>
<dbReference type="AlphaFoldDB" id="A0A916JVT1"/>
<dbReference type="Proteomes" id="UP000693892">
    <property type="component" value="Unassembled WGS sequence"/>
</dbReference>